<accession>A0A1H3VKI7</accession>
<proteinExistence type="predicted"/>
<dbReference type="Proteomes" id="UP000187280">
    <property type="component" value="Unassembled WGS sequence"/>
</dbReference>
<dbReference type="AlphaFoldDB" id="A0A1H3VKI7"/>
<sequence>MLWYETCPRKSFRTVSRVDQRNNFKVFIIDFFPSFQRGFSIFCEPAMRRIITDEIKFQTFKGSLCGKRCHRPDENMVWHAADERVREYRNIFSLKLEFTGDSRPTG</sequence>
<protein>
    <submittedName>
        <fullName evidence="1">Uncharacterized protein</fullName>
    </submittedName>
</protein>
<keyword evidence="2" id="KW-1185">Reference proteome</keyword>
<dbReference type="EMBL" id="FNQS01000001">
    <property type="protein sequence ID" value="SDZ75191.1"/>
    <property type="molecule type" value="Genomic_DNA"/>
</dbReference>
<name>A0A1H3VKI7_9GAMM</name>
<evidence type="ECO:0000313" key="1">
    <source>
        <dbReference type="EMBL" id="SDZ75191.1"/>
    </source>
</evidence>
<organism evidence="1 2">
    <name type="scientific">Lonsdalea quercina</name>
    <dbReference type="NCBI Taxonomy" id="71657"/>
    <lineage>
        <taxon>Bacteria</taxon>
        <taxon>Pseudomonadati</taxon>
        <taxon>Pseudomonadota</taxon>
        <taxon>Gammaproteobacteria</taxon>
        <taxon>Enterobacterales</taxon>
        <taxon>Pectobacteriaceae</taxon>
        <taxon>Lonsdalea</taxon>
    </lineage>
</organism>
<evidence type="ECO:0000313" key="2">
    <source>
        <dbReference type="Proteomes" id="UP000187280"/>
    </source>
</evidence>
<reference evidence="1 2" key="1">
    <citation type="submission" date="2016-10" db="EMBL/GenBank/DDBJ databases">
        <authorList>
            <person name="de Groot N.N."/>
        </authorList>
    </citation>
    <scope>NUCLEOTIDE SEQUENCE [LARGE SCALE GENOMIC DNA]</scope>
    <source>
        <strain evidence="1 2">ATCC 29281</strain>
    </source>
</reference>
<gene>
    <name evidence="1" type="ORF">SAMN02982996_00064</name>
</gene>